<evidence type="ECO:0000313" key="5">
    <source>
        <dbReference type="Proteomes" id="UP001595814"/>
    </source>
</evidence>
<dbReference type="InterPro" id="IPR010099">
    <property type="entry name" value="SDR39U1"/>
</dbReference>
<proteinExistence type="inferred from homology"/>
<dbReference type="PANTHER" id="PTHR11092:SF0">
    <property type="entry name" value="EPIMERASE FAMILY PROTEIN SDR39U1"/>
    <property type="match status" value="1"/>
</dbReference>
<dbReference type="InterPro" id="IPR013549">
    <property type="entry name" value="DUF1731"/>
</dbReference>
<comment type="similarity">
    <text evidence="1">Belongs to the NAD(P)-dependent epimerase/dehydratase family. SDR39U1 subfamily.</text>
</comment>
<dbReference type="RefSeq" id="WP_192462678.1">
    <property type="nucleotide sequence ID" value="NZ_JACYFJ010000004.1"/>
</dbReference>
<dbReference type="EMBL" id="JBHSAW010000001">
    <property type="protein sequence ID" value="MFC4094455.1"/>
    <property type="molecule type" value="Genomic_DNA"/>
</dbReference>
<evidence type="ECO:0000259" key="2">
    <source>
        <dbReference type="Pfam" id="PF01370"/>
    </source>
</evidence>
<dbReference type="SUPFAM" id="SSF51735">
    <property type="entry name" value="NAD(P)-binding Rossmann-fold domains"/>
    <property type="match status" value="1"/>
</dbReference>
<feature type="domain" description="DUF1731" evidence="3">
    <location>
        <begin position="254"/>
        <end position="300"/>
    </location>
</feature>
<evidence type="ECO:0000313" key="4">
    <source>
        <dbReference type="EMBL" id="MFC4094455.1"/>
    </source>
</evidence>
<comment type="caution">
    <text evidence="4">The sequence shown here is derived from an EMBL/GenBank/DDBJ whole genome shotgun (WGS) entry which is preliminary data.</text>
</comment>
<reference evidence="5" key="1">
    <citation type="journal article" date="2019" name="Int. J. Syst. Evol. Microbiol.">
        <title>The Global Catalogue of Microorganisms (GCM) 10K type strain sequencing project: providing services to taxonomists for standard genome sequencing and annotation.</title>
        <authorList>
            <consortium name="The Broad Institute Genomics Platform"/>
            <consortium name="The Broad Institute Genome Sequencing Center for Infectious Disease"/>
            <person name="Wu L."/>
            <person name="Ma J."/>
        </authorList>
    </citation>
    <scope>NUCLEOTIDE SEQUENCE [LARGE SCALE GENOMIC DNA]</scope>
    <source>
        <strain evidence="5">CECT 7477</strain>
    </source>
</reference>
<protein>
    <submittedName>
        <fullName evidence="4">TIGR01777 family oxidoreductase</fullName>
    </submittedName>
</protein>
<keyword evidence="5" id="KW-1185">Reference proteome</keyword>
<evidence type="ECO:0000259" key="3">
    <source>
        <dbReference type="Pfam" id="PF08338"/>
    </source>
</evidence>
<dbReference type="Pfam" id="PF08338">
    <property type="entry name" value="DUF1731"/>
    <property type="match status" value="1"/>
</dbReference>
<evidence type="ECO:0000256" key="1">
    <source>
        <dbReference type="ARBA" id="ARBA00009353"/>
    </source>
</evidence>
<dbReference type="PANTHER" id="PTHR11092">
    <property type="entry name" value="SUGAR NUCLEOTIDE EPIMERASE RELATED"/>
    <property type="match status" value="1"/>
</dbReference>
<dbReference type="Proteomes" id="UP001595814">
    <property type="component" value="Unassembled WGS sequence"/>
</dbReference>
<name>A0ABV8JJ92_9FLAO</name>
<dbReference type="InterPro" id="IPR036291">
    <property type="entry name" value="NAD(P)-bd_dom_sf"/>
</dbReference>
<feature type="domain" description="NAD-dependent epimerase/dehydratase" evidence="2">
    <location>
        <begin position="3"/>
        <end position="126"/>
    </location>
</feature>
<dbReference type="Gene3D" id="3.40.50.720">
    <property type="entry name" value="NAD(P)-binding Rossmann-like Domain"/>
    <property type="match status" value="1"/>
</dbReference>
<dbReference type="Pfam" id="PF01370">
    <property type="entry name" value="Epimerase"/>
    <property type="match status" value="1"/>
</dbReference>
<sequence>MRILITGATGLVGSEIVRQCHAQNIHVNYLTTSKDKLVSKTEYQGFYWNPDKGEIDLNCFKGVSAIINLAGASIAKRWTPKYKKIILSSRVQSLQTLHKGLLEFGSEYIKSFVSASAIGIYPSSVGNYYTEEEQAVDNSFLGEVVERWEQEADQFQGFPFPVAKIRIGLVMAKDGGALPQMTKPIDNYVGSAFGSGEQWQSWIHIQDLARMFLFAVDNTLSGVFNGVAPNPVSNEKLVKKIADVLKKPLFLPNIPEFVMKLVLGEMSYLLFSSQRVSSKKIEETGFSFKYTNVCPALQEIYGVKSSSKTSEMGLKKEYSS</sequence>
<organism evidence="4 5">
    <name type="scientific">Euzebyella saccharophila</name>
    <dbReference type="NCBI Taxonomy" id="679664"/>
    <lineage>
        <taxon>Bacteria</taxon>
        <taxon>Pseudomonadati</taxon>
        <taxon>Bacteroidota</taxon>
        <taxon>Flavobacteriia</taxon>
        <taxon>Flavobacteriales</taxon>
        <taxon>Flavobacteriaceae</taxon>
        <taxon>Euzebyella</taxon>
    </lineage>
</organism>
<gene>
    <name evidence="4" type="ORF">ACFOUT_01115</name>
</gene>
<dbReference type="InterPro" id="IPR001509">
    <property type="entry name" value="Epimerase_deHydtase"/>
</dbReference>
<accession>A0ABV8JJ92</accession>
<dbReference type="NCBIfam" id="TIGR01777">
    <property type="entry name" value="yfcH"/>
    <property type="match status" value="1"/>
</dbReference>